<dbReference type="InterPro" id="IPR036188">
    <property type="entry name" value="FAD/NAD-bd_sf"/>
</dbReference>
<protein>
    <submittedName>
        <fullName evidence="6">NAD(P)/FAD-dependent oxidoreductase</fullName>
    </submittedName>
</protein>
<dbReference type="SUPFAM" id="SSF160996">
    <property type="entry name" value="HI0933 insert domain-like"/>
    <property type="match status" value="1"/>
</dbReference>
<dbReference type="OrthoDB" id="9773233at2"/>
<feature type="domain" description="RsdA/BaiN/AoA(So)-like Rossmann fold-like" evidence="4">
    <location>
        <begin position="6"/>
        <end position="404"/>
    </location>
</feature>
<dbReference type="Gene3D" id="1.10.8.260">
    <property type="entry name" value="HI0933 insert domain-like"/>
    <property type="match status" value="1"/>
</dbReference>
<proteinExistence type="predicted"/>
<evidence type="ECO:0000259" key="4">
    <source>
        <dbReference type="Pfam" id="PF03486"/>
    </source>
</evidence>
<accession>A0A501Q8A0</accession>
<evidence type="ECO:0000256" key="1">
    <source>
        <dbReference type="ARBA" id="ARBA00001974"/>
    </source>
</evidence>
<dbReference type="InterPro" id="IPR057661">
    <property type="entry name" value="RsdA/BaiN/AoA(So)_Rossmann"/>
</dbReference>
<dbReference type="Gene3D" id="3.50.50.60">
    <property type="entry name" value="FAD/NAD(P)-binding domain"/>
    <property type="match status" value="1"/>
</dbReference>
<comment type="caution">
    <text evidence="6">The sequence shown here is derived from an EMBL/GenBank/DDBJ whole genome shotgun (WGS) entry which is preliminary data.</text>
</comment>
<dbReference type="Proteomes" id="UP000319175">
    <property type="component" value="Unassembled WGS sequence"/>
</dbReference>
<keyword evidence="2" id="KW-0285">Flavoprotein</keyword>
<dbReference type="Pfam" id="PF22780">
    <property type="entry name" value="HI0933_like_1st"/>
    <property type="match status" value="1"/>
</dbReference>
<dbReference type="PRINTS" id="PR00411">
    <property type="entry name" value="PNDRDTASEI"/>
</dbReference>
<sequence>MNTNFDIIIVGGGAGGFFTAINCAEKNPKLKIAILERGKEVLTKVRISGGGRCNVTHACFVPNELVKFYPRGEKELRGPFHQFCSGDTIEWFEKHGVELKIEDDGRMFPVSNSSQTIIDCFTTATKKLGIQVLTGQSVQSIYKSETDGESFWKIETQNQQYYCEKLVLATGSNPKMWDMLQEFGHSIVSPVPSLFTFNIKDPRIKELPGVSAQVSVKVKDTKLTSTGPLLVTHWGMSGPAILKLSAWGARILFEKNYQFTIFVNWLNDVDSEEAESILKELKLEHSKKAVSKKSPFDFPNRLWESLVLASGISEETKWADLSKNQLQNLANQLTKAQFQVNGKSTFKEEFVTAGGIDLKEINFKTMESKMHPNLFFAGEITNIDAITGGFNFQNAWTSGFIVANSITQ</sequence>
<dbReference type="AlphaFoldDB" id="A0A501Q8A0"/>
<dbReference type="PANTHER" id="PTHR42887">
    <property type="entry name" value="OS12G0638800 PROTEIN"/>
    <property type="match status" value="1"/>
</dbReference>
<gene>
    <name evidence="6" type="ORF">FJA49_09685</name>
</gene>
<evidence type="ECO:0000259" key="5">
    <source>
        <dbReference type="Pfam" id="PF22780"/>
    </source>
</evidence>
<feature type="domain" description="RsdA/BaiN/AoA(So)-like insert" evidence="5">
    <location>
        <begin position="191"/>
        <end position="351"/>
    </location>
</feature>
<dbReference type="PRINTS" id="PR00368">
    <property type="entry name" value="FADPNR"/>
</dbReference>
<evidence type="ECO:0000313" key="7">
    <source>
        <dbReference type="Proteomes" id="UP000319175"/>
    </source>
</evidence>
<dbReference type="Gene3D" id="2.40.30.10">
    <property type="entry name" value="Translation factors"/>
    <property type="match status" value="1"/>
</dbReference>
<dbReference type="RefSeq" id="WP_140000778.1">
    <property type="nucleotide sequence ID" value="NZ_VFJE01000054.1"/>
</dbReference>
<reference evidence="6 7" key="1">
    <citation type="submission" date="2019-06" db="EMBL/GenBank/DDBJ databases">
        <title>Flavobacterium sp. MaA-Y11 from geoumgang.</title>
        <authorList>
            <person name="Jeong S."/>
        </authorList>
    </citation>
    <scope>NUCLEOTIDE SEQUENCE [LARGE SCALE GENOMIC DNA]</scope>
    <source>
        <strain evidence="6 7">MaA-Y11</strain>
    </source>
</reference>
<dbReference type="InterPro" id="IPR023166">
    <property type="entry name" value="BaiN-like_dom_sf"/>
</dbReference>
<evidence type="ECO:0000256" key="2">
    <source>
        <dbReference type="ARBA" id="ARBA00022630"/>
    </source>
</evidence>
<dbReference type="PANTHER" id="PTHR42887:SF2">
    <property type="entry name" value="OS12G0638800 PROTEIN"/>
    <property type="match status" value="1"/>
</dbReference>
<comment type="cofactor">
    <cofactor evidence="1">
        <name>FAD</name>
        <dbReference type="ChEBI" id="CHEBI:57692"/>
    </cofactor>
</comment>
<dbReference type="SUPFAM" id="SSF51905">
    <property type="entry name" value="FAD/NAD(P)-binding domain"/>
    <property type="match status" value="1"/>
</dbReference>
<dbReference type="InterPro" id="IPR055178">
    <property type="entry name" value="RsdA/BaiN/AoA(So)-like_dom"/>
</dbReference>
<evidence type="ECO:0000256" key="3">
    <source>
        <dbReference type="ARBA" id="ARBA00022827"/>
    </source>
</evidence>
<reference evidence="6 7" key="2">
    <citation type="submission" date="2019-06" db="EMBL/GenBank/DDBJ databases">
        <authorList>
            <person name="Seo Y."/>
        </authorList>
    </citation>
    <scope>NUCLEOTIDE SEQUENCE [LARGE SCALE GENOMIC DNA]</scope>
    <source>
        <strain evidence="6 7">MaA-Y11</strain>
    </source>
</reference>
<evidence type="ECO:0000313" key="6">
    <source>
        <dbReference type="EMBL" id="TPD68327.1"/>
    </source>
</evidence>
<keyword evidence="3" id="KW-0274">FAD</keyword>
<name>A0A501Q8A0_9FLAO</name>
<organism evidence="6 7">
    <name type="scientific">Flavobacterium microcysteis</name>
    <dbReference type="NCBI Taxonomy" id="2596891"/>
    <lineage>
        <taxon>Bacteria</taxon>
        <taxon>Pseudomonadati</taxon>
        <taxon>Bacteroidota</taxon>
        <taxon>Flavobacteriia</taxon>
        <taxon>Flavobacteriales</taxon>
        <taxon>Flavobacteriaceae</taxon>
        <taxon>Flavobacterium</taxon>
    </lineage>
</organism>
<dbReference type="NCBIfam" id="TIGR00275">
    <property type="entry name" value="aminoacetone oxidase family FAD-binding enzyme"/>
    <property type="match status" value="1"/>
</dbReference>
<keyword evidence="7" id="KW-1185">Reference proteome</keyword>
<dbReference type="Pfam" id="PF03486">
    <property type="entry name" value="HI0933_like"/>
    <property type="match status" value="1"/>
</dbReference>
<dbReference type="EMBL" id="VFJE01000054">
    <property type="protein sequence ID" value="TPD68327.1"/>
    <property type="molecule type" value="Genomic_DNA"/>
</dbReference>
<dbReference type="InterPro" id="IPR004792">
    <property type="entry name" value="BaiN-like"/>
</dbReference>